<dbReference type="GO" id="GO:0008168">
    <property type="term" value="F:methyltransferase activity"/>
    <property type="evidence" value="ECO:0007669"/>
    <property type="project" value="UniProtKB-KW"/>
</dbReference>
<name>A0ABV8UPU4_9PROT</name>
<dbReference type="EC" id="2.1.1.223" evidence="4"/>
<evidence type="ECO:0000256" key="2">
    <source>
        <dbReference type="ARBA" id="ARBA00022691"/>
    </source>
</evidence>
<dbReference type="CDD" id="cd02440">
    <property type="entry name" value="AdoMet_MTases"/>
    <property type="match status" value="1"/>
</dbReference>
<dbReference type="InterPro" id="IPR007848">
    <property type="entry name" value="Small_mtfrase_dom"/>
</dbReference>
<dbReference type="RefSeq" id="WP_382423342.1">
    <property type="nucleotide sequence ID" value="NZ_JBHSCW010000010.1"/>
</dbReference>
<feature type="domain" description="Methyltransferase small" evidence="3">
    <location>
        <begin position="54"/>
        <end position="163"/>
    </location>
</feature>
<evidence type="ECO:0000259" key="3">
    <source>
        <dbReference type="Pfam" id="PF05175"/>
    </source>
</evidence>
<dbReference type="PANTHER" id="PTHR47739:SF1">
    <property type="entry name" value="TRNA1(VAL) (ADENINE(37)-N6)-METHYLTRANSFERASE"/>
    <property type="match status" value="1"/>
</dbReference>
<keyword evidence="1 4" id="KW-0489">Methyltransferase</keyword>
<reference evidence="5" key="1">
    <citation type="journal article" date="2019" name="Int. J. Syst. Evol. Microbiol.">
        <title>The Global Catalogue of Microorganisms (GCM) 10K type strain sequencing project: providing services to taxonomists for standard genome sequencing and annotation.</title>
        <authorList>
            <consortium name="The Broad Institute Genomics Platform"/>
            <consortium name="The Broad Institute Genome Sequencing Center for Infectious Disease"/>
            <person name="Wu L."/>
            <person name="Ma J."/>
        </authorList>
    </citation>
    <scope>NUCLEOTIDE SEQUENCE [LARGE SCALE GENOMIC DNA]</scope>
    <source>
        <strain evidence="5">CECT 8472</strain>
    </source>
</reference>
<sequence length="262" mass="28536">MTGDVLHGPELDPETRTEIETGESGLLDGRVRLQQPLAGYRVAIDPVFLAAATPAVSGSEVLDLGCGVGAAALCLLARVPECRITGWDIQPDMVELARQNAALNDCSDRFRVVCRDGLCRDIEQHARFDLVMTNPPYQAAGTSSASPHAGKARAHQEEDGDLWDWLNAAFYCLRPGGYLTLIHRADRLHDLLSGLRERCGDITIHPLWPGRGRPARRVLLRARPGSRAPTRLLPGLELHGPEQHFTADAEAILRHAGAVTLD</sequence>
<evidence type="ECO:0000313" key="4">
    <source>
        <dbReference type="EMBL" id="MFC4352965.1"/>
    </source>
</evidence>
<dbReference type="Gene3D" id="3.40.50.150">
    <property type="entry name" value="Vaccinia Virus protein VP39"/>
    <property type="match status" value="1"/>
</dbReference>
<dbReference type="PANTHER" id="PTHR47739">
    <property type="entry name" value="TRNA1(VAL) (ADENINE(37)-N6)-METHYLTRANSFERASE"/>
    <property type="match status" value="1"/>
</dbReference>
<organism evidence="4 5">
    <name type="scientific">Fodinicurvata halophila</name>
    <dbReference type="NCBI Taxonomy" id="1419723"/>
    <lineage>
        <taxon>Bacteria</taxon>
        <taxon>Pseudomonadati</taxon>
        <taxon>Pseudomonadota</taxon>
        <taxon>Alphaproteobacteria</taxon>
        <taxon>Rhodospirillales</taxon>
        <taxon>Rhodovibrionaceae</taxon>
        <taxon>Fodinicurvata</taxon>
    </lineage>
</organism>
<dbReference type="Proteomes" id="UP001595799">
    <property type="component" value="Unassembled WGS sequence"/>
</dbReference>
<keyword evidence="2" id="KW-0949">S-adenosyl-L-methionine</keyword>
<comment type="caution">
    <text evidence="4">The sequence shown here is derived from an EMBL/GenBank/DDBJ whole genome shotgun (WGS) entry which is preliminary data.</text>
</comment>
<proteinExistence type="predicted"/>
<dbReference type="GO" id="GO:0032259">
    <property type="term" value="P:methylation"/>
    <property type="evidence" value="ECO:0007669"/>
    <property type="project" value="UniProtKB-KW"/>
</dbReference>
<evidence type="ECO:0000313" key="5">
    <source>
        <dbReference type="Proteomes" id="UP001595799"/>
    </source>
</evidence>
<dbReference type="InterPro" id="IPR050210">
    <property type="entry name" value="tRNA_Adenine-N(6)_MTase"/>
</dbReference>
<dbReference type="Pfam" id="PF05175">
    <property type="entry name" value="MTS"/>
    <property type="match status" value="1"/>
</dbReference>
<keyword evidence="5" id="KW-1185">Reference proteome</keyword>
<evidence type="ECO:0000256" key="1">
    <source>
        <dbReference type="ARBA" id="ARBA00022603"/>
    </source>
</evidence>
<keyword evidence="4" id="KW-0808">Transferase</keyword>
<dbReference type="InterPro" id="IPR029063">
    <property type="entry name" value="SAM-dependent_MTases_sf"/>
</dbReference>
<protein>
    <submittedName>
        <fullName evidence="4">tRNA1(Val) (Adenine(37)-N6)-methyltransferase</fullName>
        <ecNumber evidence="4">2.1.1.223</ecNumber>
    </submittedName>
</protein>
<dbReference type="SUPFAM" id="SSF53335">
    <property type="entry name" value="S-adenosyl-L-methionine-dependent methyltransferases"/>
    <property type="match status" value="1"/>
</dbReference>
<accession>A0ABV8UPU4</accession>
<dbReference type="EMBL" id="JBHSCW010000010">
    <property type="protein sequence ID" value="MFC4352965.1"/>
    <property type="molecule type" value="Genomic_DNA"/>
</dbReference>
<gene>
    <name evidence="4" type="ORF">ACFOW6_15540</name>
</gene>